<dbReference type="GO" id="GO:0016020">
    <property type="term" value="C:membrane"/>
    <property type="evidence" value="ECO:0007669"/>
    <property type="project" value="UniProtKB-SubCell"/>
</dbReference>
<dbReference type="InterPro" id="IPR036259">
    <property type="entry name" value="MFS_trans_sf"/>
</dbReference>
<dbReference type="Proteomes" id="UP000007431">
    <property type="component" value="Unassembled WGS sequence"/>
</dbReference>
<accession>D8QBB8</accession>
<evidence type="ECO:0000256" key="6">
    <source>
        <dbReference type="SAM" id="Phobius"/>
    </source>
</evidence>
<dbReference type="AlphaFoldDB" id="D8QBB8"/>
<dbReference type="SUPFAM" id="SSF103473">
    <property type="entry name" value="MFS general substrate transporter"/>
    <property type="match status" value="1"/>
</dbReference>
<keyword evidence="3 6" id="KW-0812">Transmembrane</keyword>
<comment type="subcellular location">
    <subcellularLocation>
        <location evidence="1">Membrane</location>
        <topology evidence="1">Multi-pass membrane protein</topology>
    </subcellularLocation>
</comment>
<reference evidence="8 9" key="1">
    <citation type="journal article" date="2010" name="Nat. Biotechnol.">
        <title>Genome sequence of the model mushroom Schizophyllum commune.</title>
        <authorList>
            <person name="Ohm R.A."/>
            <person name="de Jong J.F."/>
            <person name="Lugones L.G."/>
            <person name="Aerts A."/>
            <person name="Kothe E."/>
            <person name="Stajich J.E."/>
            <person name="de Vries R.P."/>
            <person name="Record E."/>
            <person name="Levasseur A."/>
            <person name="Baker S.E."/>
            <person name="Bartholomew K.A."/>
            <person name="Coutinho P.M."/>
            <person name="Erdmann S."/>
            <person name="Fowler T.J."/>
            <person name="Gathman A.C."/>
            <person name="Lombard V."/>
            <person name="Henrissat B."/>
            <person name="Knabe N."/>
            <person name="Kuees U."/>
            <person name="Lilly W.W."/>
            <person name="Lindquist E."/>
            <person name="Lucas S."/>
            <person name="Magnuson J.K."/>
            <person name="Piumi F."/>
            <person name="Raudaskoski M."/>
            <person name="Salamov A."/>
            <person name="Schmutz J."/>
            <person name="Schwarze F.W.M.R."/>
            <person name="vanKuyk P.A."/>
            <person name="Horton J.S."/>
            <person name="Grigoriev I.V."/>
            <person name="Woesten H.A.B."/>
        </authorList>
    </citation>
    <scope>NUCLEOTIDE SEQUENCE [LARGE SCALE GENOMIC DNA]</scope>
    <source>
        <strain evidence="9">H4-8 / FGSC 9210</strain>
    </source>
</reference>
<dbReference type="PANTHER" id="PTHR48022">
    <property type="entry name" value="PLASTIDIC GLUCOSE TRANSPORTER 4"/>
    <property type="match status" value="1"/>
</dbReference>
<feature type="transmembrane region" description="Helical" evidence="6">
    <location>
        <begin position="457"/>
        <end position="476"/>
    </location>
</feature>
<feature type="domain" description="Major facilitator superfamily (MFS) profile" evidence="7">
    <location>
        <begin position="36"/>
        <end position="480"/>
    </location>
</feature>
<dbReference type="InterPro" id="IPR020846">
    <property type="entry name" value="MFS_dom"/>
</dbReference>
<keyword evidence="5 6" id="KW-0472">Membrane</keyword>
<evidence type="ECO:0000256" key="4">
    <source>
        <dbReference type="ARBA" id="ARBA00022989"/>
    </source>
</evidence>
<feature type="transmembrane region" description="Helical" evidence="6">
    <location>
        <begin position="134"/>
        <end position="156"/>
    </location>
</feature>
<dbReference type="InParanoid" id="D8QBB8"/>
<feature type="transmembrane region" description="Helical" evidence="6">
    <location>
        <begin position="428"/>
        <end position="445"/>
    </location>
</feature>
<evidence type="ECO:0000313" key="9">
    <source>
        <dbReference type="Proteomes" id="UP000007431"/>
    </source>
</evidence>
<organism evidence="9">
    <name type="scientific">Schizophyllum commune (strain H4-8 / FGSC 9210)</name>
    <name type="common">Split gill fungus</name>
    <dbReference type="NCBI Taxonomy" id="578458"/>
    <lineage>
        <taxon>Eukaryota</taxon>
        <taxon>Fungi</taxon>
        <taxon>Dikarya</taxon>
        <taxon>Basidiomycota</taxon>
        <taxon>Agaricomycotina</taxon>
        <taxon>Agaricomycetes</taxon>
        <taxon>Agaricomycetidae</taxon>
        <taxon>Agaricales</taxon>
        <taxon>Schizophyllaceae</taxon>
        <taxon>Schizophyllum</taxon>
    </lineage>
</organism>
<keyword evidence="9" id="KW-1185">Reference proteome</keyword>
<dbReference type="OMA" id="TMCFFVD"/>
<feature type="transmembrane region" description="Helical" evidence="6">
    <location>
        <begin position="105"/>
        <end position="122"/>
    </location>
</feature>
<feature type="transmembrane region" description="Helical" evidence="6">
    <location>
        <begin position="323"/>
        <end position="344"/>
    </location>
</feature>
<feature type="transmembrane region" description="Helical" evidence="6">
    <location>
        <begin position="30"/>
        <end position="49"/>
    </location>
</feature>
<sequence>MGGGPVVATGGTDFSHLVDLSKPWYTNSRLVLLNACIALLLVTSATNGYDGAMMNGLQSLQQWQEDFDHPAGQELGILNAIQGIGGLIALPLSPYLNDGFGRRSGIVLGATIMIVGTVLQSASNTIQMFIGARFLLGFGCCFAASAAPLLITEVAFPTQRAQATSLYNSLWFLGSIIAAWTTFGTFHIPNSWSWRIPSALQGLPSVLQVFMIWFVPESPRWLMSKGRNDQALHVLSYYHANGDKNAPLVEHEFQEIKTALERDAEIAQQNGWLSLVKTPGNRRRLRIIIALACFSQWSGNGLILADLGKVFDAIGITDPTMQLLINGILNIYNFIIAISAGLLCDKAGRRPLFLASTIGMTVFWTGQTICFGIHSETGSIAAGHAVVAMIFLYSAFCESFSSKGIAFTPLIVSYTVEILPFHLRAKGFTIFALAGSLSTIFNQYVNPVALESFSWKYYIFYVVWLTFESFFIYFYLLETKDVRGDVHLHSSDADTRS</sequence>
<dbReference type="GO" id="GO:0005351">
    <property type="term" value="F:carbohydrate:proton symporter activity"/>
    <property type="evidence" value="ECO:0007669"/>
    <property type="project" value="TreeGrafter"/>
</dbReference>
<proteinExistence type="inferred from homology"/>
<feature type="transmembrane region" description="Helical" evidence="6">
    <location>
        <begin position="168"/>
        <end position="188"/>
    </location>
</feature>
<dbReference type="VEuPathDB" id="FungiDB:SCHCODRAFT_02509716"/>
<dbReference type="InterPro" id="IPR005828">
    <property type="entry name" value="MFS_sugar_transport-like"/>
</dbReference>
<evidence type="ECO:0000256" key="3">
    <source>
        <dbReference type="ARBA" id="ARBA00022692"/>
    </source>
</evidence>
<dbReference type="PANTHER" id="PTHR48022:SF64">
    <property type="entry name" value="MAJOR FACILITATOR SUPERFAMILY (MFS) PROFILE DOMAIN-CONTAINING PROTEIN"/>
    <property type="match status" value="1"/>
</dbReference>
<feature type="transmembrane region" description="Helical" evidence="6">
    <location>
        <begin position="351"/>
        <end position="374"/>
    </location>
</feature>
<dbReference type="eggNOG" id="KOG0254">
    <property type="taxonomic scope" value="Eukaryota"/>
</dbReference>
<evidence type="ECO:0000259" key="7">
    <source>
        <dbReference type="PROSITE" id="PS50850"/>
    </source>
</evidence>
<dbReference type="EMBL" id="GL377309">
    <property type="protein sequence ID" value="EFI94325.1"/>
    <property type="molecule type" value="Genomic_DNA"/>
</dbReference>
<evidence type="ECO:0000313" key="8">
    <source>
        <dbReference type="EMBL" id="EFI94325.1"/>
    </source>
</evidence>
<comment type="similarity">
    <text evidence="2">Belongs to the major facilitator superfamily. Sugar transporter (TC 2.A.1.1) family.</text>
</comment>
<dbReference type="FunFam" id="1.20.1250.20:FF:000117">
    <property type="entry name" value="MFS hexose transporter"/>
    <property type="match status" value="1"/>
</dbReference>
<dbReference type="Gene3D" id="1.20.1250.20">
    <property type="entry name" value="MFS general substrate transporter like domains"/>
    <property type="match status" value="1"/>
</dbReference>
<protein>
    <recommendedName>
        <fullName evidence="7">Major facilitator superfamily (MFS) profile domain-containing protein</fullName>
    </recommendedName>
</protein>
<feature type="transmembrane region" description="Helical" evidence="6">
    <location>
        <begin position="380"/>
        <end position="397"/>
    </location>
</feature>
<dbReference type="OrthoDB" id="6133115at2759"/>
<evidence type="ECO:0000256" key="2">
    <source>
        <dbReference type="ARBA" id="ARBA00010992"/>
    </source>
</evidence>
<feature type="transmembrane region" description="Helical" evidence="6">
    <location>
        <begin position="404"/>
        <end position="422"/>
    </location>
</feature>
<dbReference type="KEGG" id="scm:SCHCO_02509716"/>
<evidence type="ECO:0000256" key="1">
    <source>
        <dbReference type="ARBA" id="ARBA00004141"/>
    </source>
</evidence>
<name>D8QBB8_SCHCM</name>
<feature type="transmembrane region" description="Helical" evidence="6">
    <location>
        <begin position="285"/>
        <end position="303"/>
    </location>
</feature>
<evidence type="ECO:0000256" key="5">
    <source>
        <dbReference type="ARBA" id="ARBA00023136"/>
    </source>
</evidence>
<dbReference type="HOGENOM" id="CLU_001265_30_13_1"/>
<feature type="transmembrane region" description="Helical" evidence="6">
    <location>
        <begin position="194"/>
        <end position="215"/>
    </location>
</feature>
<keyword evidence="4 6" id="KW-1133">Transmembrane helix</keyword>
<dbReference type="InterPro" id="IPR050360">
    <property type="entry name" value="MFS_Sugar_Transporters"/>
</dbReference>
<dbReference type="Pfam" id="PF00083">
    <property type="entry name" value="Sugar_tr"/>
    <property type="match status" value="1"/>
</dbReference>
<gene>
    <name evidence="8" type="ORF">SCHCODRAFT_58480</name>
</gene>
<dbReference type="PROSITE" id="PS50850">
    <property type="entry name" value="MFS"/>
    <property type="match status" value="1"/>
</dbReference>
<dbReference type="RefSeq" id="XP_003029228.1">
    <property type="nucleotide sequence ID" value="XM_003029182.1"/>
</dbReference>
<feature type="transmembrane region" description="Helical" evidence="6">
    <location>
        <begin position="75"/>
        <end position="93"/>
    </location>
</feature>
<dbReference type="GeneID" id="9592189"/>